<keyword evidence="2" id="KW-1185">Reference proteome</keyword>
<dbReference type="Pfam" id="PF09055">
    <property type="entry name" value="Sod_Ni"/>
    <property type="match status" value="1"/>
</dbReference>
<organism evidence="1 2">
    <name type="scientific">Halioxenophilus aromaticivorans</name>
    <dbReference type="NCBI Taxonomy" id="1306992"/>
    <lineage>
        <taxon>Bacteria</taxon>
        <taxon>Pseudomonadati</taxon>
        <taxon>Pseudomonadota</taxon>
        <taxon>Gammaproteobacteria</taxon>
        <taxon>Alteromonadales</taxon>
        <taxon>Alteromonadaceae</taxon>
        <taxon>Halioxenophilus</taxon>
    </lineage>
</organism>
<dbReference type="Gene3D" id="1.20.120.400">
    <property type="entry name" value="Nickel-containing superoxide dismutase"/>
    <property type="match status" value="1"/>
</dbReference>
<dbReference type="SUPFAM" id="SSF109770">
    <property type="entry name" value="Nickel-containing superoxide dismutase, NiSOD"/>
    <property type="match status" value="1"/>
</dbReference>
<dbReference type="NCBIfam" id="TIGR02753">
    <property type="entry name" value="sodN"/>
    <property type="match status" value="1"/>
</dbReference>
<dbReference type="InterPro" id="IPR014123">
    <property type="entry name" value="Superoxide_dismutase_Ni-type"/>
</dbReference>
<name>A0AAV3U4N3_9ALTE</name>
<evidence type="ECO:0008006" key="3">
    <source>
        <dbReference type="Google" id="ProtNLM"/>
    </source>
</evidence>
<comment type="caution">
    <text evidence="1">The sequence shown here is derived from an EMBL/GenBank/DDBJ whole genome shotgun (WGS) entry which is preliminary data.</text>
</comment>
<gene>
    <name evidence="1" type="ORF">GCM10025791_25020</name>
</gene>
<proteinExistence type="predicted"/>
<evidence type="ECO:0000313" key="2">
    <source>
        <dbReference type="Proteomes" id="UP001409585"/>
    </source>
</evidence>
<reference evidence="2" key="1">
    <citation type="journal article" date="2019" name="Int. J. Syst. Evol. Microbiol.">
        <title>The Global Catalogue of Microorganisms (GCM) 10K type strain sequencing project: providing services to taxonomists for standard genome sequencing and annotation.</title>
        <authorList>
            <consortium name="The Broad Institute Genomics Platform"/>
            <consortium name="The Broad Institute Genome Sequencing Center for Infectious Disease"/>
            <person name="Wu L."/>
            <person name="Ma J."/>
        </authorList>
    </citation>
    <scope>NUCLEOTIDE SEQUENCE [LARGE SCALE GENOMIC DNA]</scope>
    <source>
        <strain evidence="2">JCM 19134</strain>
    </source>
</reference>
<protein>
    <recommendedName>
        <fullName evidence="3">Superoxide dismutase, Ni</fullName>
    </recommendedName>
</protein>
<evidence type="ECO:0000313" key="1">
    <source>
        <dbReference type="EMBL" id="GAA4944884.1"/>
    </source>
</evidence>
<dbReference type="InterPro" id="IPR036502">
    <property type="entry name" value="NiSOD_sf"/>
</dbReference>
<sequence length="166" mass="18543">MLHKLLSLVDSVVAVPQAQAHCDIPCKIYDPQTAQIAALSVIRFMDLIAELAAKDSLTVAEQATLARLVAEKETHAEKAKHEVRVIWGDYFKQPQFEQFPDIHQLVHSIMLAGSACKQGVERDKGEKLLTLINQFADAFWATKNVATFTAKCPYLPEEPVVYPKLQ</sequence>
<dbReference type="RefSeq" id="WP_345422469.1">
    <property type="nucleotide sequence ID" value="NZ_AP031496.1"/>
</dbReference>
<dbReference type="AlphaFoldDB" id="A0AAV3U4N3"/>
<dbReference type="Proteomes" id="UP001409585">
    <property type="component" value="Unassembled WGS sequence"/>
</dbReference>
<dbReference type="GO" id="GO:0016151">
    <property type="term" value="F:nickel cation binding"/>
    <property type="evidence" value="ECO:0007669"/>
    <property type="project" value="InterPro"/>
</dbReference>
<dbReference type="EMBL" id="BAABLX010000023">
    <property type="protein sequence ID" value="GAA4944884.1"/>
    <property type="molecule type" value="Genomic_DNA"/>
</dbReference>
<accession>A0AAV3U4N3</accession>
<dbReference type="GO" id="GO:0004784">
    <property type="term" value="F:superoxide dismutase activity"/>
    <property type="evidence" value="ECO:0007669"/>
    <property type="project" value="InterPro"/>
</dbReference>